<dbReference type="InterPro" id="IPR020904">
    <property type="entry name" value="Sc_DH/Rdtase_CS"/>
</dbReference>
<evidence type="ECO:0008006" key="6">
    <source>
        <dbReference type="Google" id="ProtNLM"/>
    </source>
</evidence>
<dbReference type="Pfam" id="PF00106">
    <property type="entry name" value="adh_short"/>
    <property type="match status" value="1"/>
</dbReference>
<dbReference type="OrthoDB" id="47007at2759"/>
<gene>
    <name evidence="4" type="ORF">EGW08_009183</name>
</gene>
<dbReference type="InterPro" id="IPR002347">
    <property type="entry name" value="SDR_fam"/>
</dbReference>
<comment type="caution">
    <text evidence="4">The sequence shown here is derived from an EMBL/GenBank/DDBJ whole genome shotgun (WGS) entry which is preliminary data.</text>
</comment>
<organism evidence="4 5">
    <name type="scientific">Elysia chlorotica</name>
    <name type="common">Eastern emerald elysia</name>
    <name type="synonym">Sea slug</name>
    <dbReference type="NCBI Taxonomy" id="188477"/>
    <lineage>
        <taxon>Eukaryota</taxon>
        <taxon>Metazoa</taxon>
        <taxon>Spiralia</taxon>
        <taxon>Lophotrochozoa</taxon>
        <taxon>Mollusca</taxon>
        <taxon>Gastropoda</taxon>
        <taxon>Heterobranchia</taxon>
        <taxon>Euthyneura</taxon>
        <taxon>Panpulmonata</taxon>
        <taxon>Sacoglossa</taxon>
        <taxon>Placobranchoidea</taxon>
        <taxon>Plakobranchidae</taxon>
        <taxon>Elysia</taxon>
    </lineage>
</organism>
<dbReference type="PANTHER" id="PTHR44269">
    <property type="entry name" value="DEHYDROGENASE/REDUCTASE SDR FAMILY MEMBER 7-RELATED"/>
    <property type="match status" value="1"/>
</dbReference>
<dbReference type="SUPFAM" id="SSF51735">
    <property type="entry name" value="NAD(P)-binding Rossmann-fold domains"/>
    <property type="match status" value="1"/>
</dbReference>
<dbReference type="EMBL" id="RQTK01000260">
    <property type="protein sequence ID" value="RUS83044.1"/>
    <property type="molecule type" value="Genomic_DNA"/>
</dbReference>
<sequence>MFPGFLELIIGLALISALGWTIILLMSDADVSLVLKEKYGKQPASLSGKIVWLTGASSGIGESMAYCLAESGCKLILSARRKEELDRVKKACLASATNKMKEEDIFVLPLDLVDFESHTQKVQEVLEYFSRVDILINNAGKSQRALWMDVELSVDRMLYEVDVLGPVSLTQALLPHMIERKEGHIAVVSSLAGKSGVSGMRSYCGAKHALQGYFDSLRIEVASDNIDVTIICPGPVFYNASMVHFLD</sequence>
<dbReference type="GO" id="GO:0016491">
    <property type="term" value="F:oxidoreductase activity"/>
    <property type="evidence" value="ECO:0007669"/>
    <property type="project" value="UniProtKB-KW"/>
</dbReference>
<evidence type="ECO:0000313" key="4">
    <source>
        <dbReference type="EMBL" id="RUS83044.1"/>
    </source>
</evidence>
<accession>A0A433TN92</accession>
<evidence type="ECO:0000256" key="3">
    <source>
        <dbReference type="SAM" id="Phobius"/>
    </source>
</evidence>
<dbReference type="Proteomes" id="UP000271974">
    <property type="component" value="Unassembled WGS sequence"/>
</dbReference>
<keyword evidence="1" id="KW-0560">Oxidoreductase</keyword>
<dbReference type="PRINTS" id="PR00080">
    <property type="entry name" value="SDRFAMILY"/>
</dbReference>
<reference evidence="4 5" key="1">
    <citation type="submission" date="2019-01" db="EMBL/GenBank/DDBJ databases">
        <title>A draft genome assembly of the solar-powered sea slug Elysia chlorotica.</title>
        <authorList>
            <person name="Cai H."/>
            <person name="Li Q."/>
            <person name="Fang X."/>
            <person name="Li J."/>
            <person name="Curtis N.E."/>
            <person name="Altenburger A."/>
            <person name="Shibata T."/>
            <person name="Feng M."/>
            <person name="Maeda T."/>
            <person name="Schwartz J.A."/>
            <person name="Shigenobu S."/>
            <person name="Lundholm N."/>
            <person name="Nishiyama T."/>
            <person name="Yang H."/>
            <person name="Hasebe M."/>
            <person name="Li S."/>
            <person name="Pierce S.K."/>
            <person name="Wang J."/>
        </authorList>
    </citation>
    <scope>NUCLEOTIDE SEQUENCE [LARGE SCALE GENOMIC DNA]</scope>
    <source>
        <strain evidence="4">EC2010</strain>
        <tissue evidence="4">Whole organism of an adult</tissue>
    </source>
</reference>
<evidence type="ECO:0000256" key="1">
    <source>
        <dbReference type="ARBA" id="ARBA00023002"/>
    </source>
</evidence>
<evidence type="ECO:0000256" key="2">
    <source>
        <dbReference type="RuleBase" id="RU000363"/>
    </source>
</evidence>
<dbReference type="InterPro" id="IPR053011">
    <property type="entry name" value="SDR_family_member_7"/>
</dbReference>
<keyword evidence="5" id="KW-1185">Reference proteome</keyword>
<comment type="similarity">
    <text evidence="2">Belongs to the short-chain dehydrogenases/reductases (SDR) family.</text>
</comment>
<dbReference type="AlphaFoldDB" id="A0A433TN92"/>
<dbReference type="InterPro" id="IPR036291">
    <property type="entry name" value="NAD(P)-bd_dom_sf"/>
</dbReference>
<dbReference type="PRINTS" id="PR00081">
    <property type="entry name" value="GDHRDH"/>
</dbReference>
<keyword evidence="3" id="KW-0812">Transmembrane</keyword>
<keyword evidence="3" id="KW-0472">Membrane</keyword>
<name>A0A433TN92_ELYCH</name>
<dbReference type="STRING" id="188477.A0A433TN92"/>
<proteinExistence type="inferred from homology"/>
<keyword evidence="3" id="KW-1133">Transmembrane helix</keyword>
<evidence type="ECO:0000313" key="5">
    <source>
        <dbReference type="Proteomes" id="UP000271974"/>
    </source>
</evidence>
<feature type="transmembrane region" description="Helical" evidence="3">
    <location>
        <begin position="6"/>
        <end position="26"/>
    </location>
</feature>
<protein>
    <recommendedName>
        <fullName evidence="6">Dehydrogenase/reductase SDR family member 7</fullName>
    </recommendedName>
</protein>
<dbReference type="Gene3D" id="3.40.50.720">
    <property type="entry name" value="NAD(P)-binding Rossmann-like Domain"/>
    <property type="match status" value="1"/>
</dbReference>
<dbReference type="PROSITE" id="PS00061">
    <property type="entry name" value="ADH_SHORT"/>
    <property type="match status" value="1"/>
</dbReference>